<keyword evidence="2" id="KW-1185">Reference proteome</keyword>
<evidence type="ECO:0000313" key="1">
    <source>
        <dbReference type="EMBL" id="AGH17088.1"/>
    </source>
</evidence>
<name>A0ABM5NFQ3_LIBAS</name>
<organism evidence="1 2">
    <name type="scientific">Candidatus Liberibacter asiaticus str. gxpsy</name>
    <dbReference type="NCBI Taxonomy" id="1174529"/>
    <lineage>
        <taxon>Bacteria</taxon>
        <taxon>Pseudomonadati</taxon>
        <taxon>Pseudomonadota</taxon>
        <taxon>Alphaproteobacteria</taxon>
        <taxon>Hyphomicrobiales</taxon>
        <taxon>Rhizobiaceae</taxon>
        <taxon>Liberibacter</taxon>
    </lineage>
</organism>
<protein>
    <submittedName>
        <fullName evidence="1">Uncharacterized protein</fullName>
    </submittedName>
</protein>
<dbReference type="EMBL" id="CP004005">
    <property type="protein sequence ID" value="AGH17088.1"/>
    <property type="molecule type" value="Genomic_DNA"/>
</dbReference>
<gene>
    <name evidence="1" type="ORF">WSI_03590</name>
</gene>
<evidence type="ECO:0000313" key="2">
    <source>
        <dbReference type="Proteomes" id="UP000011820"/>
    </source>
</evidence>
<accession>A0ABM5NFQ3</accession>
<proteinExistence type="predicted"/>
<sequence length="64" mass="7869">MLFWRREIYRWVNLVTGKIANLYLQKIETKDDKFEYCDVWNGQTRNWLREVVGKIRPSDMSRVC</sequence>
<dbReference type="Proteomes" id="UP000011820">
    <property type="component" value="Chromosome"/>
</dbReference>
<reference evidence="1 2" key="1">
    <citation type="journal article" date="2013" name="Genome Announc.">
        <title>Complete Genome Sequence of a Chinese Strain of 'Candidatus Liberibacter asiaticus'.</title>
        <authorList>
            <person name="Lin H."/>
            <person name="Han C.S."/>
            <person name="Liu B."/>
            <person name="Lou B."/>
            <person name="Bai X."/>
            <person name="Deng C."/>
            <person name="Civerolo E.L."/>
            <person name="Gupta G."/>
        </authorList>
    </citation>
    <scope>NUCLEOTIDE SEQUENCE [LARGE SCALE GENOMIC DNA]</scope>
    <source>
        <strain evidence="2">gxpsy</strain>
    </source>
</reference>